<dbReference type="AlphaFoldDB" id="W7MTB6"/>
<accession>W7MTB6</accession>
<gene>
    <name evidence="1" type="ORF">FVEG_16710</name>
</gene>
<dbReference type="EMBL" id="CM000586">
    <property type="protein sequence ID" value="EWG50885.1"/>
    <property type="molecule type" value="Genomic_DNA"/>
</dbReference>
<name>W7MTB6_GIBM7</name>
<keyword evidence="2" id="KW-1185">Reference proteome</keyword>
<protein>
    <submittedName>
        <fullName evidence="1">Uncharacterized protein</fullName>
    </submittedName>
</protein>
<dbReference type="VEuPathDB" id="FungiDB:FVEG_16710"/>
<dbReference type="GeneID" id="30073586"/>
<dbReference type="OrthoDB" id="5217604at2759"/>
<proteinExistence type="predicted"/>
<dbReference type="Proteomes" id="UP000009096">
    <property type="component" value="Chromosome 9"/>
</dbReference>
<reference evidence="1 2" key="1">
    <citation type="journal article" date="2010" name="Nature">
        <title>Comparative genomics reveals mobile pathogenicity chromosomes in Fusarium.</title>
        <authorList>
            <person name="Ma L.J."/>
            <person name="van der Does H.C."/>
            <person name="Borkovich K.A."/>
            <person name="Coleman J.J."/>
            <person name="Daboussi M.J."/>
            <person name="Di Pietro A."/>
            <person name="Dufresne M."/>
            <person name="Freitag M."/>
            <person name="Grabherr M."/>
            <person name="Henrissat B."/>
            <person name="Houterman P.M."/>
            <person name="Kang S."/>
            <person name="Shim W.B."/>
            <person name="Woloshuk C."/>
            <person name="Xie X."/>
            <person name="Xu J.R."/>
            <person name="Antoniw J."/>
            <person name="Baker S.E."/>
            <person name="Bluhm B.H."/>
            <person name="Breakspear A."/>
            <person name="Brown D.W."/>
            <person name="Butchko R.A."/>
            <person name="Chapman S."/>
            <person name="Coulson R."/>
            <person name="Coutinho P.M."/>
            <person name="Danchin E.G."/>
            <person name="Diener A."/>
            <person name="Gale L.R."/>
            <person name="Gardiner D.M."/>
            <person name="Goff S."/>
            <person name="Hammond-Kosack K.E."/>
            <person name="Hilburn K."/>
            <person name="Hua-Van A."/>
            <person name="Jonkers W."/>
            <person name="Kazan K."/>
            <person name="Kodira C.D."/>
            <person name="Koehrsen M."/>
            <person name="Kumar L."/>
            <person name="Lee Y.H."/>
            <person name="Li L."/>
            <person name="Manners J.M."/>
            <person name="Miranda-Saavedra D."/>
            <person name="Mukherjee M."/>
            <person name="Park G."/>
            <person name="Park J."/>
            <person name="Park S.Y."/>
            <person name="Proctor R.H."/>
            <person name="Regev A."/>
            <person name="Ruiz-Roldan M.C."/>
            <person name="Sain D."/>
            <person name="Sakthikumar S."/>
            <person name="Sykes S."/>
            <person name="Schwartz D.C."/>
            <person name="Turgeon B.G."/>
            <person name="Wapinski I."/>
            <person name="Yoder O."/>
            <person name="Young S."/>
            <person name="Zeng Q."/>
            <person name="Zhou S."/>
            <person name="Galagan J."/>
            <person name="Cuomo C.A."/>
            <person name="Kistler H.C."/>
            <person name="Rep M."/>
        </authorList>
    </citation>
    <scope>NUCLEOTIDE SEQUENCE [LARGE SCALE GENOMIC DNA]</scope>
    <source>
        <strain evidence="2">M3125 / FGSC 7600</strain>
    </source>
</reference>
<sequence>MTRKSSPLIYNDYLHTCAQSLATAKEKPSDLELVFNLEVTHEAEKAYTFFNYTDVGQAQFMRDQQIQVYLNAFSVKVQEWRLRFPSSLTQDR</sequence>
<evidence type="ECO:0000313" key="2">
    <source>
        <dbReference type="Proteomes" id="UP000009096"/>
    </source>
</evidence>
<dbReference type="RefSeq" id="XP_018757076.1">
    <property type="nucleotide sequence ID" value="XM_018905951.1"/>
</dbReference>
<organism evidence="1 2">
    <name type="scientific">Gibberella moniliformis (strain M3125 / FGSC 7600)</name>
    <name type="common">Maize ear and stalk rot fungus</name>
    <name type="synonym">Fusarium verticillioides</name>
    <dbReference type="NCBI Taxonomy" id="334819"/>
    <lineage>
        <taxon>Eukaryota</taxon>
        <taxon>Fungi</taxon>
        <taxon>Dikarya</taxon>
        <taxon>Ascomycota</taxon>
        <taxon>Pezizomycotina</taxon>
        <taxon>Sordariomycetes</taxon>
        <taxon>Hypocreomycetidae</taxon>
        <taxon>Hypocreales</taxon>
        <taxon>Nectriaceae</taxon>
        <taxon>Fusarium</taxon>
        <taxon>Fusarium fujikuroi species complex</taxon>
    </lineage>
</organism>
<dbReference type="EMBL" id="DS022255">
    <property type="protein sequence ID" value="EWG50885.1"/>
    <property type="molecule type" value="Genomic_DNA"/>
</dbReference>
<dbReference type="KEGG" id="fvr:FVEG_16710"/>
<evidence type="ECO:0000313" key="1">
    <source>
        <dbReference type="EMBL" id="EWG50885.1"/>
    </source>
</evidence>